<evidence type="ECO:0000256" key="3">
    <source>
        <dbReference type="ARBA" id="ARBA00022692"/>
    </source>
</evidence>
<feature type="transmembrane region" description="Helical" evidence="7">
    <location>
        <begin position="157"/>
        <end position="182"/>
    </location>
</feature>
<dbReference type="SUPFAM" id="SSF55729">
    <property type="entry name" value="Acyl-CoA N-acyltransferases (Nat)"/>
    <property type="match status" value="1"/>
</dbReference>
<dbReference type="InterPro" id="IPR024320">
    <property type="entry name" value="LPG_synthase_C"/>
</dbReference>
<dbReference type="GO" id="GO:0005886">
    <property type="term" value="C:plasma membrane"/>
    <property type="evidence" value="ECO:0007669"/>
    <property type="project" value="UniProtKB-SubCell"/>
</dbReference>
<dbReference type="RefSeq" id="WP_011719044.1">
    <property type="nucleotide sequence ID" value="NC_008578.1"/>
</dbReference>
<dbReference type="PANTHER" id="PTHR34697">
    <property type="entry name" value="PHOSPHATIDYLGLYCEROL LYSYLTRANSFERASE"/>
    <property type="match status" value="1"/>
</dbReference>
<sequence length="599" mass="66405">MTREARTTTTRDAARQPVRRRDRRRHRPWVPALAGWVAALVGIRNFIVVLHPHWWERVRPVGKVLPAPGETPLLHGLAAAELVGSGALMLLLAHALKRRKRRAWQVVVGVLAVGLALHVVHHPPLHGIPGWLVIDGGFLIGLLAFRKEFFAEPDPRTRWSALVTFVGLGVASYGFGLVLVGLRKDQLVGHPSWTDILLHVGYGLVGIPGPLVFRTDAGADVVSATLLAMGALTVFSTAYLLLRAAKPRPALTPDDEARMRALLAAHGHRDSLGYFALRRDKSVVWSETGKSCIAYRVVSGVMLVSGDPLGDPEAWPGAIDVFLEQAERHAWVPAVLGCSERAAETWLRHADLAALEIGDEAVIDVADFSLEGRAMRNVRQMVHRVERAGYDAVIARNCDLAPDLRDQLRAAAVRWRDGETERGFAMALGRLGDVTDPDCLFAVAVKDGRPHAFLHFVPWGRDGLSLDVMRWDRTSHPGLNEFLIARVIRAAPHLGIRRISLNFAVFRSALERGGRIGAGPIIRAWRSILLIVSRWVQIESLYRFNAKFRPEWVSRYLLYPDLLDLPRIALAALEAEAFIVWPTPSLRRLQRVLRLGGEP</sequence>
<feature type="transmembrane region" description="Helical" evidence="7">
    <location>
        <begin position="221"/>
        <end position="242"/>
    </location>
</feature>
<feature type="transmembrane region" description="Helical" evidence="7">
    <location>
        <begin position="127"/>
        <end position="145"/>
    </location>
</feature>
<feature type="transmembrane region" description="Helical" evidence="7">
    <location>
        <begin position="103"/>
        <end position="121"/>
    </location>
</feature>
<protein>
    <recommendedName>
        <fullName evidence="12">Phosphatidylglycerol lysyltransferase C-terminal domain-containing protein</fullName>
    </recommendedName>
</protein>
<keyword evidence="11" id="KW-1185">Reference proteome</keyword>
<comment type="subcellular location">
    <subcellularLocation>
        <location evidence="1">Cell membrane</location>
        <topology evidence="1">Multi-pass membrane protein</topology>
    </subcellularLocation>
</comment>
<evidence type="ECO:0000259" key="9">
    <source>
        <dbReference type="Pfam" id="PF16995"/>
    </source>
</evidence>
<evidence type="ECO:0000259" key="8">
    <source>
        <dbReference type="Pfam" id="PF09924"/>
    </source>
</evidence>
<feature type="domain" description="Lysyl-tRNA synthetase N-terminal transmembrane region" evidence="9">
    <location>
        <begin position="29"/>
        <end position="190"/>
    </location>
</feature>
<evidence type="ECO:0000256" key="7">
    <source>
        <dbReference type="SAM" id="Phobius"/>
    </source>
</evidence>
<dbReference type="KEGG" id="ace:Acel_0206"/>
<proteinExistence type="predicted"/>
<evidence type="ECO:0000313" key="10">
    <source>
        <dbReference type="EMBL" id="ABK51980.1"/>
    </source>
</evidence>
<gene>
    <name evidence="10" type="ordered locus">Acel_0206</name>
</gene>
<evidence type="ECO:0000256" key="4">
    <source>
        <dbReference type="ARBA" id="ARBA00022989"/>
    </source>
</evidence>
<dbReference type="STRING" id="351607.Acel_0206"/>
<keyword evidence="4 7" id="KW-1133">Transmembrane helix</keyword>
<dbReference type="eggNOG" id="COG2898">
    <property type="taxonomic scope" value="Bacteria"/>
</dbReference>
<dbReference type="InterPro" id="IPR051211">
    <property type="entry name" value="PG_lysyltransferase"/>
</dbReference>
<feature type="transmembrane region" description="Helical" evidence="7">
    <location>
        <begin position="74"/>
        <end position="96"/>
    </location>
</feature>
<reference evidence="10 11" key="1">
    <citation type="journal article" date="2009" name="Genome Res.">
        <title>Complete genome of the cellulolytic thermophile Acidothermus cellulolyticus 11B provides insights into its ecophysiological and evolutionary adaptations.</title>
        <authorList>
            <person name="Barabote R.D."/>
            <person name="Xie G."/>
            <person name="Leu D.H."/>
            <person name="Normand P."/>
            <person name="Necsulea A."/>
            <person name="Daubin V."/>
            <person name="Medigue C."/>
            <person name="Adney W.S."/>
            <person name="Xu X.C."/>
            <person name="Lapidus A."/>
            <person name="Parales R.E."/>
            <person name="Detter C."/>
            <person name="Pujic P."/>
            <person name="Bruce D."/>
            <person name="Lavire C."/>
            <person name="Challacombe J.F."/>
            <person name="Brettin T.S."/>
            <person name="Berry A.M."/>
        </authorList>
    </citation>
    <scope>NUCLEOTIDE SEQUENCE [LARGE SCALE GENOMIC DNA]</scope>
    <source>
        <strain evidence="11">ATCC 43068 / DSM 8971 / 11B</strain>
    </source>
</reference>
<keyword evidence="3 7" id="KW-0812">Transmembrane</keyword>
<dbReference type="Pfam" id="PF16995">
    <property type="entry name" value="tRNA-synt_2_TM"/>
    <property type="match status" value="1"/>
</dbReference>
<evidence type="ECO:0008006" key="12">
    <source>
        <dbReference type="Google" id="ProtNLM"/>
    </source>
</evidence>
<organism evidence="10 11">
    <name type="scientific">Acidothermus cellulolyticus (strain ATCC 43068 / DSM 8971 / 11B)</name>
    <dbReference type="NCBI Taxonomy" id="351607"/>
    <lineage>
        <taxon>Bacteria</taxon>
        <taxon>Bacillati</taxon>
        <taxon>Actinomycetota</taxon>
        <taxon>Actinomycetes</taxon>
        <taxon>Acidothermales</taxon>
        <taxon>Acidothermaceae</taxon>
        <taxon>Acidothermus</taxon>
    </lineage>
</organism>
<dbReference type="Proteomes" id="UP000008221">
    <property type="component" value="Chromosome"/>
</dbReference>
<dbReference type="InterPro" id="IPR031553">
    <property type="entry name" value="tRNA-synt_2_TM"/>
</dbReference>
<evidence type="ECO:0000313" key="11">
    <source>
        <dbReference type="Proteomes" id="UP000008221"/>
    </source>
</evidence>
<accession>A0LRC0</accession>
<dbReference type="HOGENOM" id="CLU_008255_7_3_11"/>
<dbReference type="InterPro" id="IPR016181">
    <property type="entry name" value="Acyl_CoA_acyltransferase"/>
</dbReference>
<keyword evidence="2" id="KW-1003">Cell membrane</keyword>
<dbReference type="GO" id="GO:0055091">
    <property type="term" value="P:phospholipid homeostasis"/>
    <property type="evidence" value="ECO:0007669"/>
    <property type="project" value="TreeGrafter"/>
</dbReference>
<feature type="transmembrane region" description="Helical" evidence="7">
    <location>
        <begin position="29"/>
        <end position="54"/>
    </location>
</feature>
<feature type="region of interest" description="Disordered" evidence="6">
    <location>
        <begin position="1"/>
        <end position="23"/>
    </location>
</feature>
<dbReference type="PANTHER" id="PTHR34697:SF2">
    <property type="entry name" value="PHOSPHATIDYLGLYCEROL LYSYLTRANSFERASE"/>
    <property type="match status" value="1"/>
</dbReference>
<evidence type="ECO:0000256" key="5">
    <source>
        <dbReference type="ARBA" id="ARBA00023136"/>
    </source>
</evidence>
<evidence type="ECO:0000256" key="1">
    <source>
        <dbReference type="ARBA" id="ARBA00004651"/>
    </source>
</evidence>
<keyword evidence="5 7" id="KW-0472">Membrane</keyword>
<dbReference type="InParanoid" id="A0LRC0"/>
<dbReference type="AlphaFoldDB" id="A0LRC0"/>
<dbReference type="EMBL" id="CP000481">
    <property type="protein sequence ID" value="ABK51980.1"/>
    <property type="molecule type" value="Genomic_DNA"/>
</dbReference>
<feature type="domain" description="Phosphatidylglycerol lysyltransferase C-terminal" evidence="8">
    <location>
        <begin position="260"/>
        <end position="559"/>
    </location>
</feature>
<name>A0LRC0_ACIC1</name>
<evidence type="ECO:0000256" key="2">
    <source>
        <dbReference type="ARBA" id="ARBA00022475"/>
    </source>
</evidence>
<dbReference type="Pfam" id="PF09924">
    <property type="entry name" value="LPG_synthase_C"/>
    <property type="match status" value="1"/>
</dbReference>
<dbReference type="GO" id="GO:0016755">
    <property type="term" value="F:aminoacyltransferase activity"/>
    <property type="evidence" value="ECO:0007669"/>
    <property type="project" value="TreeGrafter"/>
</dbReference>
<evidence type="ECO:0000256" key="6">
    <source>
        <dbReference type="SAM" id="MobiDB-lite"/>
    </source>
</evidence>